<keyword evidence="3" id="KW-1185">Reference proteome</keyword>
<feature type="chain" id="PRO_5036804220" description="DUF5666 domain-containing protein" evidence="1">
    <location>
        <begin position="22"/>
        <end position="113"/>
    </location>
</feature>
<name>A0A928YS12_9SPHI</name>
<comment type="caution">
    <text evidence="2">The sequence shown here is derived from an EMBL/GenBank/DDBJ whole genome shotgun (WGS) entry which is preliminary data.</text>
</comment>
<accession>A0A928YS12</accession>
<proteinExistence type="predicted"/>
<evidence type="ECO:0000256" key="1">
    <source>
        <dbReference type="SAM" id="SignalP"/>
    </source>
</evidence>
<evidence type="ECO:0000313" key="3">
    <source>
        <dbReference type="Proteomes" id="UP000616201"/>
    </source>
</evidence>
<protein>
    <recommendedName>
        <fullName evidence="4">DUF5666 domain-containing protein</fullName>
    </recommendedName>
</protein>
<sequence length="113" mass="12519">MKNLKYILCASLLLFICYSCSTTKKTSDAVDSKDSIQTVTGRITNIENGKDGYMATLVTSEGKTYIATISIVNMQKFNGTFKRHEVGETITVVGEGFQNDAKENYILVHQLNP</sequence>
<evidence type="ECO:0008006" key="4">
    <source>
        <dbReference type="Google" id="ProtNLM"/>
    </source>
</evidence>
<gene>
    <name evidence="2" type="ORF">C4F49_16285</name>
</gene>
<dbReference type="Proteomes" id="UP000616201">
    <property type="component" value="Unassembled WGS sequence"/>
</dbReference>
<evidence type="ECO:0000313" key="2">
    <source>
        <dbReference type="EMBL" id="MBE8715242.1"/>
    </source>
</evidence>
<reference evidence="2" key="1">
    <citation type="submission" date="2018-02" db="EMBL/GenBank/DDBJ databases">
        <authorList>
            <person name="Vasarhelyi B.M."/>
            <person name="Deshmukh S."/>
            <person name="Balint B."/>
            <person name="Kukolya J."/>
        </authorList>
    </citation>
    <scope>NUCLEOTIDE SEQUENCE</scope>
    <source>
        <strain evidence="2">KB22</strain>
    </source>
</reference>
<keyword evidence="1" id="KW-0732">Signal</keyword>
<dbReference type="AlphaFoldDB" id="A0A928YS12"/>
<feature type="signal peptide" evidence="1">
    <location>
        <begin position="1"/>
        <end position="21"/>
    </location>
</feature>
<organism evidence="2 3">
    <name type="scientific">Sphingobacterium hungaricum</name>
    <dbReference type="NCBI Taxonomy" id="2082723"/>
    <lineage>
        <taxon>Bacteria</taxon>
        <taxon>Pseudomonadati</taxon>
        <taxon>Bacteroidota</taxon>
        <taxon>Sphingobacteriia</taxon>
        <taxon>Sphingobacteriales</taxon>
        <taxon>Sphingobacteriaceae</taxon>
        <taxon>Sphingobacterium</taxon>
    </lineage>
</organism>
<dbReference type="EMBL" id="PRDK01000009">
    <property type="protein sequence ID" value="MBE8715242.1"/>
    <property type="molecule type" value="Genomic_DNA"/>
</dbReference>
<dbReference type="RefSeq" id="WP_196937086.1">
    <property type="nucleotide sequence ID" value="NZ_MU158698.1"/>
</dbReference>